<gene>
    <name evidence="9" type="ORF">D3H35_21275</name>
</gene>
<keyword evidence="4 7" id="KW-0812">Transmembrane</keyword>
<feature type="transmembrane region" description="Helical" evidence="7">
    <location>
        <begin position="268"/>
        <end position="290"/>
    </location>
</feature>
<comment type="caution">
    <text evidence="9">The sequence shown here is derived from an EMBL/GenBank/DDBJ whole genome shotgun (WGS) entry which is preliminary data.</text>
</comment>
<evidence type="ECO:0000256" key="6">
    <source>
        <dbReference type="ARBA" id="ARBA00023136"/>
    </source>
</evidence>
<dbReference type="PANTHER" id="PTHR43005:SF1">
    <property type="entry name" value="SPERMIDINE_PUTRESCINE TRANSPORT SYSTEM PERMEASE PROTEIN"/>
    <property type="match status" value="1"/>
</dbReference>
<dbReference type="InterPro" id="IPR000515">
    <property type="entry name" value="MetI-like"/>
</dbReference>
<sequence>MNTLPTKRKKWDSNMLFYAFLIGPPFLVLFLLTAGPLAISLGIGFYDWNLAKPHNTSFIGLDNFINMVQDKKFWKAVWLTVYQVGVTVFGQIVIGMGIALLLYREFTGIKLLRSVYMIPMMTTPIVVGLVWRMLYSTDSGVFNYWLGKLGISPINWLGNPNWAMPSVIMTDWWMSTPFVAIILLAGLQGLSNEPIEAAYMDGATKWQTFIHVILPLMKPIIMLAILFRTMDAIRRFDTIYVMTSGGPGNATETLNLHAYFHAFNYLNVGYSSALSTVMLIGIFACSLFILRKIQKVDI</sequence>
<proteinExistence type="inferred from homology"/>
<keyword evidence="6 7" id="KW-0472">Membrane</keyword>
<feature type="transmembrane region" description="Helical" evidence="7">
    <location>
        <begin position="162"/>
        <end position="187"/>
    </location>
</feature>
<keyword evidence="2 7" id="KW-0813">Transport</keyword>
<reference evidence="9 10" key="1">
    <citation type="submission" date="2018-09" db="EMBL/GenBank/DDBJ databases">
        <title>Cohnella cavernae sp. nov., isolated from a karst cave.</title>
        <authorList>
            <person name="Zhu H."/>
        </authorList>
    </citation>
    <scope>NUCLEOTIDE SEQUENCE [LARGE SCALE GENOMIC DNA]</scope>
    <source>
        <strain evidence="9 10">K2E09-144</strain>
    </source>
</reference>
<evidence type="ECO:0000313" key="9">
    <source>
        <dbReference type="EMBL" id="RIE03109.1"/>
    </source>
</evidence>
<feature type="domain" description="ABC transmembrane type-1" evidence="8">
    <location>
        <begin position="77"/>
        <end position="289"/>
    </location>
</feature>
<keyword evidence="3" id="KW-1003">Cell membrane</keyword>
<dbReference type="InterPro" id="IPR035906">
    <property type="entry name" value="MetI-like_sf"/>
</dbReference>
<dbReference type="OrthoDB" id="9809527at2"/>
<evidence type="ECO:0000256" key="1">
    <source>
        <dbReference type="ARBA" id="ARBA00004651"/>
    </source>
</evidence>
<evidence type="ECO:0000256" key="4">
    <source>
        <dbReference type="ARBA" id="ARBA00022692"/>
    </source>
</evidence>
<evidence type="ECO:0000256" key="2">
    <source>
        <dbReference type="ARBA" id="ARBA00022448"/>
    </source>
</evidence>
<feature type="transmembrane region" description="Helical" evidence="7">
    <location>
        <begin position="115"/>
        <end position="135"/>
    </location>
</feature>
<protein>
    <submittedName>
        <fullName evidence="9">Sugar ABC transporter permease</fullName>
    </submittedName>
</protein>
<feature type="transmembrane region" description="Helical" evidence="7">
    <location>
        <begin position="16"/>
        <end position="46"/>
    </location>
</feature>
<name>A0A398CP74_9BACL</name>
<evidence type="ECO:0000259" key="8">
    <source>
        <dbReference type="PROSITE" id="PS50928"/>
    </source>
</evidence>
<dbReference type="PROSITE" id="PS50928">
    <property type="entry name" value="ABC_TM1"/>
    <property type="match status" value="1"/>
</dbReference>
<feature type="transmembrane region" description="Helical" evidence="7">
    <location>
        <begin position="81"/>
        <end position="103"/>
    </location>
</feature>
<evidence type="ECO:0000256" key="7">
    <source>
        <dbReference type="RuleBase" id="RU363032"/>
    </source>
</evidence>
<comment type="similarity">
    <text evidence="7">Belongs to the binding-protein-dependent transport system permease family.</text>
</comment>
<keyword evidence="10" id="KW-1185">Reference proteome</keyword>
<dbReference type="PANTHER" id="PTHR43005">
    <property type="entry name" value="BLR7065 PROTEIN"/>
    <property type="match status" value="1"/>
</dbReference>
<dbReference type="RefSeq" id="WP_119151136.1">
    <property type="nucleotide sequence ID" value="NZ_JBHSOV010000042.1"/>
</dbReference>
<dbReference type="SUPFAM" id="SSF161098">
    <property type="entry name" value="MetI-like"/>
    <property type="match status" value="1"/>
</dbReference>
<accession>A0A398CP74</accession>
<keyword evidence="5 7" id="KW-1133">Transmembrane helix</keyword>
<dbReference type="EMBL" id="QXJM01000039">
    <property type="protein sequence ID" value="RIE03109.1"/>
    <property type="molecule type" value="Genomic_DNA"/>
</dbReference>
<comment type="subcellular location">
    <subcellularLocation>
        <location evidence="1 7">Cell membrane</location>
        <topology evidence="1 7">Multi-pass membrane protein</topology>
    </subcellularLocation>
</comment>
<evidence type="ECO:0000313" key="10">
    <source>
        <dbReference type="Proteomes" id="UP000266340"/>
    </source>
</evidence>
<feature type="transmembrane region" description="Helical" evidence="7">
    <location>
        <begin position="208"/>
        <end position="227"/>
    </location>
</feature>
<dbReference type="AlphaFoldDB" id="A0A398CP74"/>
<dbReference type="GO" id="GO:0005886">
    <property type="term" value="C:plasma membrane"/>
    <property type="evidence" value="ECO:0007669"/>
    <property type="project" value="UniProtKB-SubCell"/>
</dbReference>
<dbReference type="GO" id="GO:0055085">
    <property type="term" value="P:transmembrane transport"/>
    <property type="evidence" value="ECO:0007669"/>
    <property type="project" value="InterPro"/>
</dbReference>
<dbReference type="Proteomes" id="UP000266340">
    <property type="component" value="Unassembled WGS sequence"/>
</dbReference>
<organism evidence="9 10">
    <name type="scientific">Cohnella faecalis</name>
    <dbReference type="NCBI Taxonomy" id="2315694"/>
    <lineage>
        <taxon>Bacteria</taxon>
        <taxon>Bacillati</taxon>
        <taxon>Bacillota</taxon>
        <taxon>Bacilli</taxon>
        <taxon>Bacillales</taxon>
        <taxon>Paenibacillaceae</taxon>
        <taxon>Cohnella</taxon>
    </lineage>
</organism>
<evidence type="ECO:0000256" key="3">
    <source>
        <dbReference type="ARBA" id="ARBA00022475"/>
    </source>
</evidence>
<evidence type="ECO:0000256" key="5">
    <source>
        <dbReference type="ARBA" id="ARBA00022989"/>
    </source>
</evidence>
<dbReference type="CDD" id="cd06261">
    <property type="entry name" value="TM_PBP2"/>
    <property type="match status" value="1"/>
</dbReference>
<dbReference type="Gene3D" id="1.10.3720.10">
    <property type="entry name" value="MetI-like"/>
    <property type="match status" value="1"/>
</dbReference>
<dbReference type="Pfam" id="PF00528">
    <property type="entry name" value="BPD_transp_1"/>
    <property type="match status" value="1"/>
</dbReference>